<gene>
    <name evidence="7" type="ORF">O0I10_006934</name>
</gene>
<evidence type="ECO:0000313" key="8">
    <source>
        <dbReference type="Proteomes" id="UP001234581"/>
    </source>
</evidence>
<dbReference type="FunFam" id="3.10.450.50:FF:000003">
    <property type="entry name" value="Nuclear transport factor 2 family protein"/>
    <property type="match status" value="1"/>
</dbReference>
<feature type="region of interest" description="Disordered" evidence="4">
    <location>
        <begin position="1"/>
        <end position="20"/>
    </location>
</feature>
<organism evidence="7 8">
    <name type="scientific">Lichtheimia ornata</name>
    <dbReference type="NCBI Taxonomy" id="688661"/>
    <lineage>
        <taxon>Eukaryota</taxon>
        <taxon>Fungi</taxon>
        <taxon>Fungi incertae sedis</taxon>
        <taxon>Mucoromycota</taxon>
        <taxon>Mucoromycotina</taxon>
        <taxon>Mucoromycetes</taxon>
        <taxon>Mucorales</taxon>
        <taxon>Lichtheimiaceae</taxon>
        <taxon>Lichtheimia</taxon>
    </lineage>
</organism>
<dbReference type="InterPro" id="IPR000504">
    <property type="entry name" value="RRM_dom"/>
</dbReference>
<dbReference type="InterPro" id="IPR039539">
    <property type="entry name" value="Ras_GTPase_bind_prot"/>
</dbReference>
<feature type="compositionally biased region" description="Basic and acidic residues" evidence="4">
    <location>
        <begin position="239"/>
        <end position="260"/>
    </location>
</feature>
<keyword evidence="8" id="KW-1185">Reference proteome</keyword>
<feature type="compositionally biased region" description="Polar residues" evidence="4">
    <location>
        <begin position="261"/>
        <end position="272"/>
    </location>
</feature>
<feature type="compositionally biased region" description="Low complexity" evidence="4">
    <location>
        <begin position="281"/>
        <end position="333"/>
    </location>
</feature>
<dbReference type="Gene3D" id="3.10.450.50">
    <property type="match status" value="1"/>
</dbReference>
<comment type="caution">
    <text evidence="7">The sequence shown here is derived from an EMBL/GenBank/DDBJ whole genome shotgun (WGS) entry which is preliminary data.</text>
</comment>
<reference evidence="7 8" key="1">
    <citation type="submission" date="2023-03" db="EMBL/GenBank/DDBJ databases">
        <title>Genome sequence of Lichtheimia ornata CBS 291.66.</title>
        <authorList>
            <person name="Mohabir J.T."/>
            <person name="Shea T.P."/>
            <person name="Kurbessoian T."/>
            <person name="Berby B."/>
            <person name="Fontaine J."/>
            <person name="Livny J."/>
            <person name="Gnirke A."/>
            <person name="Stajich J.E."/>
            <person name="Cuomo C.A."/>
        </authorList>
    </citation>
    <scope>NUCLEOTIDE SEQUENCE [LARGE SCALE GENOMIC DNA]</scope>
    <source>
        <strain evidence="7">CBS 291.66</strain>
    </source>
</reference>
<feature type="compositionally biased region" description="Low complexity" evidence="4">
    <location>
        <begin position="198"/>
        <end position="208"/>
    </location>
</feature>
<evidence type="ECO:0000256" key="4">
    <source>
        <dbReference type="SAM" id="MobiDB-lite"/>
    </source>
</evidence>
<dbReference type="InterPro" id="IPR012677">
    <property type="entry name" value="Nucleotide-bd_a/b_plait_sf"/>
</dbReference>
<dbReference type="Gene3D" id="3.30.70.330">
    <property type="match status" value="1"/>
</dbReference>
<dbReference type="InterPro" id="IPR018222">
    <property type="entry name" value="Nuclear_transport_factor_2_euk"/>
</dbReference>
<evidence type="ECO:0000256" key="3">
    <source>
        <dbReference type="SAM" id="Coils"/>
    </source>
</evidence>
<feature type="region of interest" description="Disordered" evidence="4">
    <location>
        <begin position="198"/>
        <end position="358"/>
    </location>
</feature>
<feature type="compositionally biased region" description="Gly residues" evidence="4">
    <location>
        <begin position="455"/>
        <end position="472"/>
    </location>
</feature>
<dbReference type="CDD" id="cd00590">
    <property type="entry name" value="RRM_SF"/>
    <property type="match status" value="1"/>
</dbReference>
<feature type="region of interest" description="Disordered" evidence="4">
    <location>
        <begin position="428"/>
        <end position="472"/>
    </location>
</feature>
<dbReference type="GO" id="GO:1990904">
    <property type="term" value="C:ribonucleoprotein complex"/>
    <property type="evidence" value="ECO:0007669"/>
    <property type="project" value="TreeGrafter"/>
</dbReference>
<dbReference type="GO" id="GO:0034517">
    <property type="term" value="P:ribophagy"/>
    <property type="evidence" value="ECO:0007669"/>
    <property type="project" value="TreeGrafter"/>
</dbReference>
<dbReference type="GO" id="GO:0016579">
    <property type="term" value="P:protein deubiquitination"/>
    <property type="evidence" value="ECO:0007669"/>
    <property type="project" value="TreeGrafter"/>
</dbReference>
<dbReference type="EMBL" id="JARTCD010000032">
    <property type="protein sequence ID" value="KAJ8657379.1"/>
    <property type="molecule type" value="Genomic_DNA"/>
</dbReference>
<dbReference type="AlphaFoldDB" id="A0AAD7XUE7"/>
<feature type="domain" description="NTF2" evidence="6">
    <location>
        <begin position="28"/>
        <end position="146"/>
    </location>
</feature>
<dbReference type="SUPFAM" id="SSF54427">
    <property type="entry name" value="NTF2-like"/>
    <property type="match status" value="1"/>
</dbReference>
<feature type="compositionally biased region" description="Polar residues" evidence="4">
    <location>
        <begin position="1"/>
        <end position="10"/>
    </location>
</feature>
<feature type="coiled-coil region" evidence="3">
    <location>
        <begin position="158"/>
        <end position="185"/>
    </location>
</feature>
<proteinExistence type="predicted"/>
<dbReference type="InterPro" id="IPR032710">
    <property type="entry name" value="NTF2-like_dom_sf"/>
</dbReference>
<keyword evidence="3" id="KW-0175">Coiled coil</keyword>
<dbReference type="InterPro" id="IPR035979">
    <property type="entry name" value="RBD_domain_sf"/>
</dbReference>
<dbReference type="PROSITE" id="PS50102">
    <property type="entry name" value="RRM"/>
    <property type="match status" value="1"/>
</dbReference>
<protein>
    <recommendedName>
        <fullName evidence="9">NTF2-domain-containing protein</fullName>
    </recommendedName>
</protein>
<evidence type="ECO:0000259" key="6">
    <source>
        <dbReference type="PROSITE" id="PS50177"/>
    </source>
</evidence>
<evidence type="ECO:0000256" key="2">
    <source>
        <dbReference type="PROSITE-ProRule" id="PRU00176"/>
    </source>
</evidence>
<dbReference type="Proteomes" id="UP001234581">
    <property type="component" value="Unassembled WGS sequence"/>
</dbReference>
<feature type="compositionally biased region" description="Polar residues" evidence="4">
    <location>
        <begin position="214"/>
        <end position="223"/>
    </location>
</feature>
<evidence type="ECO:0000256" key="1">
    <source>
        <dbReference type="ARBA" id="ARBA00022884"/>
    </source>
</evidence>
<accession>A0AAD7XUE7</accession>
<dbReference type="Pfam" id="PF02136">
    <property type="entry name" value="NTF2"/>
    <property type="match status" value="1"/>
</dbReference>
<keyword evidence="1 2" id="KW-0694">RNA-binding</keyword>
<feature type="compositionally biased region" description="Basic and acidic residues" evidence="4">
    <location>
        <begin position="345"/>
        <end position="358"/>
    </location>
</feature>
<dbReference type="GO" id="GO:0003729">
    <property type="term" value="F:mRNA binding"/>
    <property type="evidence" value="ECO:0007669"/>
    <property type="project" value="TreeGrafter"/>
</dbReference>
<dbReference type="GeneID" id="83214344"/>
<dbReference type="GO" id="GO:0005829">
    <property type="term" value="C:cytosol"/>
    <property type="evidence" value="ECO:0007669"/>
    <property type="project" value="TreeGrafter"/>
</dbReference>
<dbReference type="RefSeq" id="XP_058342292.1">
    <property type="nucleotide sequence ID" value="XM_058486957.1"/>
</dbReference>
<dbReference type="SUPFAM" id="SSF54928">
    <property type="entry name" value="RNA-binding domain, RBD"/>
    <property type="match status" value="1"/>
</dbReference>
<evidence type="ECO:0000313" key="7">
    <source>
        <dbReference type="EMBL" id="KAJ8657379.1"/>
    </source>
</evidence>
<dbReference type="PROSITE" id="PS50177">
    <property type="entry name" value="NTF2_DOMAIN"/>
    <property type="match status" value="1"/>
</dbReference>
<dbReference type="CDD" id="cd00780">
    <property type="entry name" value="NTF2"/>
    <property type="match status" value="1"/>
</dbReference>
<dbReference type="SMART" id="SM00360">
    <property type="entry name" value="RRM"/>
    <property type="match status" value="1"/>
</dbReference>
<evidence type="ECO:0000259" key="5">
    <source>
        <dbReference type="PROSITE" id="PS50102"/>
    </source>
</evidence>
<dbReference type="Pfam" id="PF00076">
    <property type="entry name" value="RRM_1"/>
    <property type="match status" value="1"/>
</dbReference>
<dbReference type="GO" id="GO:1990861">
    <property type="term" value="C:Ubp3-Bre5 deubiquitination complex"/>
    <property type="evidence" value="ECO:0007669"/>
    <property type="project" value="TreeGrafter"/>
</dbReference>
<sequence>MTATVSQPTQADVPVENGSKSPLASHEIGLIFVREYYTFLNKSPNKLYGFYGKDSFMVRGDEGQSSPSTAIQGQEEIRKKIEDLHFEDCRVLVSQVDSQISANNGILVQVLGEMCNMDGPLQKFSQTFFLAPQINGYYVLNDIFRFLKDEVNIDYYTCDEEKAAAAAAEIAAKDQEEQKEAAENTSAKPITYPSVVESNSTAATTSSTPVIETASVTTNTQSPVVAEEKPAPATTEKPAAADKSKVTEGKDQEKTKEQEQSSKAPKTWSNIAAGSDNKWGSSSASSPSATAATATTTTTPAAAAATTTTANATSTTTTATTPAATTTNATPAAETKPSQGNKPSHGKDHGKDQTNKETTDVFLKNIKTLTIDQIKEAFTAEFGEVKSVTIPPGKPTGFLTFANPESCQKALKQRRVEVGEVQVIVEERRVPGRYPRHQQNGTGGSYERRFQQNRRGGGPPRGGKSRGGGNQK</sequence>
<name>A0AAD7XUE7_9FUNG</name>
<dbReference type="InterPro" id="IPR002075">
    <property type="entry name" value="NTF2_dom"/>
</dbReference>
<dbReference type="PANTHER" id="PTHR10693:SF20">
    <property type="entry name" value="AT27578P"/>
    <property type="match status" value="1"/>
</dbReference>
<dbReference type="PANTHER" id="PTHR10693">
    <property type="entry name" value="RAS GTPASE-ACTIVATING PROTEIN-BINDING PROTEIN"/>
    <property type="match status" value="1"/>
</dbReference>
<evidence type="ECO:0008006" key="9">
    <source>
        <dbReference type="Google" id="ProtNLM"/>
    </source>
</evidence>
<feature type="domain" description="RRM" evidence="5">
    <location>
        <begin position="359"/>
        <end position="437"/>
    </location>
</feature>